<sequence>MNNNIEELIENLPKECCSFCTHLSLDGPTDDFEYNIKCVMLDALPTTNQRCSFFEPEYCDLTDDDLNRLYLEFLEACVRVKFDTYLKSTHWKIFKEQALKNNNYTCSICGSKENLEVIHGNKNLGRENLDDVIVACEKCISK</sequence>
<dbReference type="RefSeq" id="WP_092725560.1">
    <property type="nucleotide sequence ID" value="NZ_FNGW01000004.1"/>
</dbReference>
<evidence type="ECO:0000313" key="1">
    <source>
        <dbReference type="EMBL" id="SDL93858.1"/>
    </source>
</evidence>
<name>A0A1G9P4W5_9FIRM</name>
<proteinExistence type="predicted"/>
<protein>
    <recommendedName>
        <fullName evidence="3">HNH endonuclease</fullName>
    </recommendedName>
</protein>
<keyword evidence="2" id="KW-1185">Reference proteome</keyword>
<evidence type="ECO:0000313" key="2">
    <source>
        <dbReference type="Proteomes" id="UP000199068"/>
    </source>
</evidence>
<dbReference type="Proteomes" id="UP000199068">
    <property type="component" value="Unassembled WGS sequence"/>
</dbReference>
<dbReference type="AlphaFoldDB" id="A0A1G9P4W5"/>
<dbReference type="EMBL" id="FNGW01000004">
    <property type="protein sequence ID" value="SDL93858.1"/>
    <property type="molecule type" value="Genomic_DNA"/>
</dbReference>
<evidence type="ECO:0008006" key="3">
    <source>
        <dbReference type="Google" id="ProtNLM"/>
    </source>
</evidence>
<dbReference type="STRING" id="1121325.SAMN04515677_104217"/>
<organism evidence="1 2">
    <name type="scientific">Romboutsia lituseburensis DSM 797</name>
    <dbReference type="NCBI Taxonomy" id="1121325"/>
    <lineage>
        <taxon>Bacteria</taxon>
        <taxon>Bacillati</taxon>
        <taxon>Bacillota</taxon>
        <taxon>Clostridia</taxon>
        <taxon>Peptostreptococcales</taxon>
        <taxon>Peptostreptococcaceae</taxon>
        <taxon>Romboutsia</taxon>
    </lineage>
</organism>
<reference evidence="1 2" key="1">
    <citation type="submission" date="2016-10" db="EMBL/GenBank/DDBJ databases">
        <authorList>
            <person name="de Groot N.N."/>
        </authorList>
    </citation>
    <scope>NUCLEOTIDE SEQUENCE [LARGE SCALE GENOMIC DNA]</scope>
    <source>
        <strain evidence="1 2">DSM 797</strain>
    </source>
</reference>
<gene>
    <name evidence="1" type="ORF">SAMN04515677_104217</name>
</gene>
<accession>A0A1G9P4W5</accession>